<dbReference type="EMBL" id="OX459967">
    <property type="protein sequence ID" value="CAI9171733.1"/>
    <property type="molecule type" value="Genomic_DNA"/>
</dbReference>
<feature type="compositionally biased region" description="Basic residues" evidence="1">
    <location>
        <begin position="1"/>
        <end position="10"/>
    </location>
</feature>
<organism evidence="2 3">
    <name type="scientific">Rangifer tarandus platyrhynchus</name>
    <name type="common">Svalbard reindeer</name>
    <dbReference type="NCBI Taxonomy" id="3082113"/>
    <lineage>
        <taxon>Eukaryota</taxon>
        <taxon>Metazoa</taxon>
        <taxon>Chordata</taxon>
        <taxon>Craniata</taxon>
        <taxon>Vertebrata</taxon>
        <taxon>Euteleostomi</taxon>
        <taxon>Mammalia</taxon>
        <taxon>Eutheria</taxon>
        <taxon>Laurasiatheria</taxon>
        <taxon>Artiodactyla</taxon>
        <taxon>Ruminantia</taxon>
        <taxon>Pecora</taxon>
        <taxon>Cervidae</taxon>
        <taxon>Odocoileinae</taxon>
        <taxon>Rangifer</taxon>
    </lineage>
</organism>
<reference evidence="2" key="1">
    <citation type="submission" date="2023-04" db="EMBL/GenBank/DDBJ databases">
        <authorList>
            <consortium name="ELIXIR-Norway"/>
        </authorList>
    </citation>
    <scope>NUCLEOTIDE SEQUENCE [LARGE SCALE GENOMIC DNA]</scope>
</reference>
<dbReference type="Proteomes" id="UP001176941">
    <property type="component" value="Chromosome 31"/>
</dbReference>
<keyword evidence="3" id="KW-1185">Reference proteome</keyword>
<gene>
    <name evidence="2" type="ORF">MRATA1EN1_LOCUS20695</name>
</gene>
<feature type="region of interest" description="Disordered" evidence="1">
    <location>
        <begin position="1"/>
        <end position="155"/>
    </location>
</feature>
<feature type="compositionally biased region" description="Polar residues" evidence="1">
    <location>
        <begin position="131"/>
        <end position="146"/>
    </location>
</feature>
<name>A0ABN8ZE19_RANTA</name>
<evidence type="ECO:0000256" key="1">
    <source>
        <dbReference type="SAM" id="MobiDB-lite"/>
    </source>
</evidence>
<protein>
    <submittedName>
        <fullName evidence="2">Uncharacterized protein</fullName>
    </submittedName>
</protein>
<feature type="compositionally biased region" description="Basic and acidic residues" evidence="1">
    <location>
        <begin position="116"/>
        <end position="126"/>
    </location>
</feature>
<proteinExistence type="predicted"/>
<sequence length="155" mass="16750">MCLPRGRSHTPRGSWAQPGGTLDTHSGSQRPGGINPGWFPTSGWRAENVNPRGQRGSWRQDAKGVTHGVQGLSVQLDRAHPPPSRKWGFNRQHLAPGGKGLTARPRQQESTPGTDMKPRPGNRGERPGLGNTASPQTASRWETGSQLDLGEELRG</sequence>
<evidence type="ECO:0000313" key="3">
    <source>
        <dbReference type="Proteomes" id="UP001176941"/>
    </source>
</evidence>
<accession>A0ABN8ZE19</accession>
<evidence type="ECO:0000313" key="2">
    <source>
        <dbReference type="EMBL" id="CAI9171733.1"/>
    </source>
</evidence>